<dbReference type="Proteomes" id="UP000789920">
    <property type="component" value="Unassembled WGS sequence"/>
</dbReference>
<evidence type="ECO:0000313" key="1">
    <source>
        <dbReference type="EMBL" id="CAG8850097.1"/>
    </source>
</evidence>
<sequence length="79" mass="8617">STEELKTPNQKLKYSTIFSVIISLILYTLTQIAFITVVDPKQAIYSNDTMAIEFGHAILGEPGRIIIAICILISSSGCV</sequence>
<organism evidence="1 2">
    <name type="scientific">Racocetra persica</name>
    <dbReference type="NCBI Taxonomy" id="160502"/>
    <lineage>
        <taxon>Eukaryota</taxon>
        <taxon>Fungi</taxon>
        <taxon>Fungi incertae sedis</taxon>
        <taxon>Mucoromycota</taxon>
        <taxon>Glomeromycotina</taxon>
        <taxon>Glomeromycetes</taxon>
        <taxon>Diversisporales</taxon>
        <taxon>Gigasporaceae</taxon>
        <taxon>Racocetra</taxon>
    </lineage>
</organism>
<gene>
    <name evidence="1" type="ORF">RPERSI_LOCUS35922</name>
</gene>
<evidence type="ECO:0000313" key="2">
    <source>
        <dbReference type="Proteomes" id="UP000789920"/>
    </source>
</evidence>
<accession>A0ACA9SZR1</accession>
<comment type="caution">
    <text evidence="1">The sequence shown here is derived from an EMBL/GenBank/DDBJ whole genome shotgun (WGS) entry which is preliminary data.</text>
</comment>
<keyword evidence="2" id="KW-1185">Reference proteome</keyword>
<feature type="non-terminal residue" evidence="1">
    <location>
        <position position="79"/>
    </location>
</feature>
<reference evidence="1" key="1">
    <citation type="submission" date="2021-06" db="EMBL/GenBank/DDBJ databases">
        <authorList>
            <person name="Kallberg Y."/>
            <person name="Tangrot J."/>
            <person name="Rosling A."/>
        </authorList>
    </citation>
    <scope>NUCLEOTIDE SEQUENCE</scope>
    <source>
        <strain evidence="1">MA461A</strain>
    </source>
</reference>
<name>A0ACA9SZR1_9GLOM</name>
<proteinExistence type="predicted"/>
<protein>
    <submittedName>
        <fullName evidence="1">18269_t:CDS:1</fullName>
    </submittedName>
</protein>
<dbReference type="EMBL" id="CAJVQC010169027">
    <property type="protein sequence ID" value="CAG8850097.1"/>
    <property type="molecule type" value="Genomic_DNA"/>
</dbReference>
<feature type="non-terminal residue" evidence="1">
    <location>
        <position position="1"/>
    </location>
</feature>